<feature type="transmembrane region" description="Helical" evidence="8">
    <location>
        <begin position="63"/>
        <end position="87"/>
    </location>
</feature>
<evidence type="ECO:0000259" key="9">
    <source>
        <dbReference type="PROSITE" id="PS50850"/>
    </source>
</evidence>
<organism evidence="10 11">
    <name type="scientific">Extremus antarcticus</name>
    <dbReference type="NCBI Taxonomy" id="702011"/>
    <lineage>
        <taxon>Eukaryota</taxon>
        <taxon>Fungi</taxon>
        <taxon>Dikarya</taxon>
        <taxon>Ascomycota</taxon>
        <taxon>Pezizomycotina</taxon>
        <taxon>Dothideomycetes</taxon>
        <taxon>Dothideomycetidae</taxon>
        <taxon>Mycosphaerellales</taxon>
        <taxon>Extremaceae</taxon>
        <taxon>Extremus</taxon>
    </lineage>
</organism>
<keyword evidence="4 8" id="KW-0812">Transmembrane</keyword>
<dbReference type="Pfam" id="PF07690">
    <property type="entry name" value="MFS_1"/>
    <property type="match status" value="1"/>
</dbReference>
<comment type="caution">
    <text evidence="10">The sequence shown here is derived from an EMBL/GenBank/DDBJ whole genome shotgun (WGS) entry which is preliminary data.</text>
</comment>
<dbReference type="PANTHER" id="PTHR11360:SF224">
    <property type="entry name" value="MAJOR FACILITATOR SUPERFAMILY (MFS) PROFILE DOMAIN-CONTAINING PROTEIN-RELATED"/>
    <property type="match status" value="1"/>
</dbReference>
<comment type="subcellular location">
    <subcellularLocation>
        <location evidence="1">Membrane</location>
        <topology evidence="1">Multi-pass membrane protein</topology>
    </subcellularLocation>
</comment>
<dbReference type="InterPro" id="IPR011701">
    <property type="entry name" value="MFS"/>
</dbReference>
<dbReference type="PROSITE" id="PS50850">
    <property type="entry name" value="MFS"/>
    <property type="match status" value="1"/>
</dbReference>
<dbReference type="Proteomes" id="UP001271007">
    <property type="component" value="Unassembled WGS sequence"/>
</dbReference>
<dbReference type="EMBL" id="JAWDJX010000026">
    <property type="protein sequence ID" value="KAK3051356.1"/>
    <property type="molecule type" value="Genomic_DNA"/>
</dbReference>
<accession>A0AAJ0GB29</accession>
<keyword evidence="3" id="KW-0813">Transport</keyword>
<dbReference type="SUPFAM" id="SSF103473">
    <property type="entry name" value="MFS general substrate transporter"/>
    <property type="match status" value="1"/>
</dbReference>
<feature type="transmembrane region" description="Helical" evidence="8">
    <location>
        <begin position="198"/>
        <end position="218"/>
    </location>
</feature>
<feature type="transmembrane region" description="Helical" evidence="8">
    <location>
        <begin position="166"/>
        <end position="186"/>
    </location>
</feature>
<dbReference type="Gene3D" id="1.20.1250.20">
    <property type="entry name" value="MFS general substrate transporter like domains"/>
    <property type="match status" value="2"/>
</dbReference>
<feature type="region of interest" description="Disordered" evidence="7">
    <location>
        <begin position="1"/>
        <end position="56"/>
    </location>
</feature>
<sequence>MDQTKAEGGALSEPDPLYPPHANEHSDEESKTGDVEQGVSEKPRGPPPGAFDPRQNPDGGSKAWLCVLGGFCALFCSFGWINCIGVFQNYYQSHQLKEYAPSTIAWVASLEIFFMFFFGPFIGKVFDNYGPRWLLVAGTILEVFGLMMTSLSTEYYQFILAQGEQFTGYYCICSSIGASMVFYPAMSTIPTWFFKKRAFAFGIMAGGSSLGGVILPIMVEHLIREVGFGWAMRSTAFLILFMLIIANLTIRSRLPPRASPFDVMEFITPLKELPFVLVCLGCFIFFLGMFLPINYIILEAIYNGMSADLAQYMVPILNAASIFGRTIPGFVADKVGRYNTMFVMCIFTGIITLALWLPAKGNAPIILFAALFGFGSGAFVSLAPSLIAQISDVRKIGVRTGTLFCVVSFAALISQPIGGALITRWNGAYTGLQIYAGVLMCGGSMILLAARVKLAGAKIKTKF</sequence>
<dbReference type="GO" id="GO:0022857">
    <property type="term" value="F:transmembrane transporter activity"/>
    <property type="evidence" value="ECO:0007669"/>
    <property type="project" value="InterPro"/>
</dbReference>
<dbReference type="InterPro" id="IPR050327">
    <property type="entry name" value="Proton-linked_MCT"/>
</dbReference>
<evidence type="ECO:0000313" key="10">
    <source>
        <dbReference type="EMBL" id="KAK3051356.1"/>
    </source>
</evidence>
<feature type="transmembrane region" description="Helical" evidence="8">
    <location>
        <begin position="365"/>
        <end position="388"/>
    </location>
</feature>
<dbReference type="GO" id="GO:0016020">
    <property type="term" value="C:membrane"/>
    <property type="evidence" value="ECO:0007669"/>
    <property type="project" value="UniProtKB-SubCell"/>
</dbReference>
<evidence type="ECO:0000256" key="1">
    <source>
        <dbReference type="ARBA" id="ARBA00004141"/>
    </source>
</evidence>
<feature type="domain" description="Major facilitator superfamily (MFS) profile" evidence="9">
    <location>
        <begin position="274"/>
        <end position="463"/>
    </location>
</feature>
<dbReference type="InterPro" id="IPR036259">
    <property type="entry name" value="MFS_trans_sf"/>
</dbReference>
<comment type="similarity">
    <text evidence="2">Belongs to the major facilitator superfamily. Monocarboxylate porter (TC 2.A.1.13) family.</text>
</comment>
<keyword evidence="6 8" id="KW-0472">Membrane</keyword>
<proteinExistence type="inferred from homology"/>
<dbReference type="PANTHER" id="PTHR11360">
    <property type="entry name" value="MONOCARBOXYLATE TRANSPORTER"/>
    <property type="match status" value="1"/>
</dbReference>
<feature type="transmembrane region" description="Helical" evidence="8">
    <location>
        <begin position="273"/>
        <end position="297"/>
    </location>
</feature>
<feature type="transmembrane region" description="Helical" evidence="8">
    <location>
        <begin position="340"/>
        <end position="359"/>
    </location>
</feature>
<evidence type="ECO:0000256" key="6">
    <source>
        <dbReference type="ARBA" id="ARBA00023136"/>
    </source>
</evidence>
<name>A0AAJ0GB29_9PEZI</name>
<evidence type="ECO:0000256" key="5">
    <source>
        <dbReference type="ARBA" id="ARBA00022989"/>
    </source>
</evidence>
<feature type="transmembrane region" description="Helical" evidence="8">
    <location>
        <begin position="99"/>
        <end position="121"/>
    </location>
</feature>
<evidence type="ECO:0000256" key="8">
    <source>
        <dbReference type="SAM" id="Phobius"/>
    </source>
</evidence>
<keyword evidence="5 8" id="KW-1133">Transmembrane helix</keyword>
<feature type="transmembrane region" description="Helical" evidence="8">
    <location>
        <begin position="400"/>
        <end position="422"/>
    </location>
</feature>
<dbReference type="InterPro" id="IPR020846">
    <property type="entry name" value="MFS_dom"/>
</dbReference>
<evidence type="ECO:0000313" key="11">
    <source>
        <dbReference type="Proteomes" id="UP001271007"/>
    </source>
</evidence>
<gene>
    <name evidence="10" type="ORF">LTR09_007379</name>
</gene>
<evidence type="ECO:0000256" key="7">
    <source>
        <dbReference type="SAM" id="MobiDB-lite"/>
    </source>
</evidence>
<feature type="transmembrane region" description="Helical" evidence="8">
    <location>
        <begin position="133"/>
        <end position="151"/>
    </location>
</feature>
<evidence type="ECO:0000256" key="2">
    <source>
        <dbReference type="ARBA" id="ARBA00006727"/>
    </source>
</evidence>
<dbReference type="AlphaFoldDB" id="A0AAJ0GB29"/>
<evidence type="ECO:0000256" key="4">
    <source>
        <dbReference type="ARBA" id="ARBA00022692"/>
    </source>
</evidence>
<feature type="transmembrane region" description="Helical" evidence="8">
    <location>
        <begin position="309"/>
        <end position="328"/>
    </location>
</feature>
<feature type="compositionally biased region" description="Basic and acidic residues" evidence="7">
    <location>
        <begin position="22"/>
        <end position="44"/>
    </location>
</feature>
<keyword evidence="11" id="KW-1185">Reference proteome</keyword>
<feature type="transmembrane region" description="Helical" evidence="8">
    <location>
        <begin position="230"/>
        <end position="250"/>
    </location>
</feature>
<feature type="transmembrane region" description="Helical" evidence="8">
    <location>
        <begin position="434"/>
        <end position="454"/>
    </location>
</feature>
<evidence type="ECO:0000256" key="3">
    <source>
        <dbReference type="ARBA" id="ARBA00022448"/>
    </source>
</evidence>
<protein>
    <recommendedName>
        <fullName evidence="9">Major facilitator superfamily (MFS) profile domain-containing protein</fullName>
    </recommendedName>
</protein>
<reference evidence="10" key="1">
    <citation type="submission" date="2023-04" db="EMBL/GenBank/DDBJ databases">
        <title>Black Yeasts Isolated from many extreme environments.</title>
        <authorList>
            <person name="Coleine C."/>
            <person name="Stajich J.E."/>
            <person name="Selbmann L."/>
        </authorList>
    </citation>
    <scope>NUCLEOTIDE SEQUENCE</scope>
    <source>
        <strain evidence="10">CCFEE 5312</strain>
    </source>
</reference>